<dbReference type="AlphaFoldDB" id="A0AAE1AD19"/>
<sequence length="148" mass="16921">MKGDGGIILGITNSDIALRRWMIAGPEMARLLIIIEYNDNQSKKLNDTERHHEQIPSVQKTFLSHDKNVTEIMEELGNPFADTSADLYSLETKQLMSERLDTLMTVFEKLSPEIYKVKTKTSQPAIYKQSSIDATCCYHFSTIHPRED</sequence>
<reference evidence="1" key="1">
    <citation type="journal article" date="2023" name="G3 (Bethesda)">
        <title>A reference genome for the long-term kleptoplast-retaining sea slug Elysia crispata morphotype clarki.</title>
        <authorList>
            <person name="Eastman K.E."/>
            <person name="Pendleton A.L."/>
            <person name="Shaikh M.A."/>
            <person name="Suttiyut T."/>
            <person name="Ogas R."/>
            <person name="Tomko P."/>
            <person name="Gavelis G."/>
            <person name="Widhalm J.R."/>
            <person name="Wisecaver J.H."/>
        </authorList>
    </citation>
    <scope>NUCLEOTIDE SEQUENCE</scope>
    <source>
        <strain evidence="1">ECLA1</strain>
    </source>
</reference>
<accession>A0AAE1AD19</accession>
<proteinExistence type="predicted"/>
<gene>
    <name evidence="1" type="ORF">RRG08_015514</name>
</gene>
<protein>
    <submittedName>
        <fullName evidence="1">Uncharacterized protein</fullName>
    </submittedName>
</protein>
<comment type="caution">
    <text evidence="1">The sequence shown here is derived from an EMBL/GenBank/DDBJ whole genome shotgun (WGS) entry which is preliminary data.</text>
</comment>
<keyword evidence="2" id="KW-1185">Reference proteome</keyword>
<name>A0AAE1AD19_9GAST</name>
<dbReference type="Proteomes" id="UP001283361">
    <property type="component" value="Unassembled WGS sequence"/>
</dbReference>
<dbReference type="PANTHER" id="PTHR47018">
    <property type="entry name" value="CXC DOMAIN-CONTAINING PROTEIN-RELATED"/>
    <property type="match status" value="1"/>
</dbReference>
<evidence type="ECO:0000313" key="1">
    <source>
        <dbReference type="EMBL" id="KAK3785629.1"/>
    </source>
</evidence>
<organism evidence="1 2">
    <name type="scientific">Elysia crispata</name>
    <name type="common">lettuce slug</name>
    <dbReference type="NCBI Taxonomy" id="231223"/>
    <lineage>
        <taxon>Eukaryota</taxon>
        <taxon>Metazoa</taxon>
        <taxon>Spiralia</taxon>
        <taxon>Lophotrochozoa</taxon>
        <taxon>Mollusca</taxon>
        <taxon>Gastropoda</taxon>
        <taxon>Heterobranchia</taxon>
        <taxon>Euthyneura</taxon>
        <taxon>Panpulmonata</taxon>
        <taxon>Sacoglossa</taxon>
        <taxon>Placobranchoidea</taxon>
        <taxon>Plakobranchidae</taxon>
        <taxon>Elysia</taxon>
    </lineage>
</organism>
<dbReference type="EMBL" id="JAWDGP010002101">
    <property type="protein sequence ID" value="KAK3785629.1"/>
    <property type="molecule type" value="Genomic_DNA"/>
</dbReference>
<evidence type="ECO:0000313" key="2">
    <source>
        <dbReference type="Proteomes" id="UP001283361"/>
    </source>
</evidence>